<dbReference type="Proteomes" id="UP000655588">
    <property type="component" value="Unassembled WGS sequence"/>
</dbReference>
<dbReference type="EMBL" id="WNWW01000607">
    <property type="protein sequence ID" value="KAF3423008.1"/>
    <property type="molecule type" value="Genomic_DNA"/>
</dbReference>
<organism evidence="1 2">
    <name type="scientific">Frieseomelitta varia</name>
    <dbReference type="NCBI Taxonomy" id="561572"/>
    <lineage>
        <taxon>Eukaryota</taxon>
        <taxon>Metazoa</taxon>
        <taxon>Ecdysozoa</taxon>
        <taxon>Arthropoda</taxon>
        <taxon>Hexapoda</taxon>
        <taxon>Insecta</taxon>
        <taxon>Pterygota</taxon>
        <taxon>Neoptera</taxon>
        <taxon>Endopterygota</taxon>
        <taxon>Hymenoptera</taxon>
        <taxon>Apocrita</taxon>
        <taxon>Aculeata</taxon>
        <taxon>Apoidea</taxon>
        <taxon>Anthophila</taxon>
        <taxon>Apidae</taxon>
        <taxon>Frieseomelitta</taxon>
    </lineage>
</organism>
<comment type="caution">
    <text evidence="1">The sequence shown here is derived from an EMBL/GenBank/DDBJ whole genome shotgun (WGS) entry which is preliminary data.</text>
</comment>
<name>A0A833RNF2_9HYME</name>
<gene>
    <name evidence="1" type="ORF">E2986_11379</name>
</gene>
<evidence type="ECO:0000313" key="1">
    <source>
        <dbReference type="EMBL" id="KAF3423008.1"/>
    </source>
</evidence>
<reference evidence="1" key="1">
    <citation type="submission" date="2019-11" db="EMBL/GenBank/DDBJ databases">
        <title>The nuclear and mitochondrial genomes of Frieseomelitta varia - a highly eusocial stingless bee (Meliponini) with a permanently sterile worker caste.</title>
        <authorList>
            <person name="Freitas F.C.P."/>
            <person name="Lourenco A.P."/>
            <person name="Nunes F.M.F."/>
            <person name="Paschoal A.R."/>
            <person name="Abreu F.C.P."/>
            <person name="Barbin F.O."/>
            <person name="Bataglia L."/>
            <person name="Cardoso-Junior C.A.M."/>
            <person name="Cervoni M.S."/>
            <person name="Silva S.R."/>
            <person name="Dalarmi F."/>
            <person name="Del Lama M.A."/>
            <person name="Depintor T.S."/>
            <person name="Ferreira K.M."/>
            <person name="Goria P.S."/>
            <person name="Jaskot M.C."/>
            <person name="Lago D.C."/>
            <person name="Luna-Lucena D."/>
            <person name="Moda L.M."/>
            <person name="Nascimento L."/>
            <person name="Pedrino M."/>
            <person name="Rabico F.O."/>
            <person name="Sanches F.C."/>
            <person name="Santos D.E."/>
            <person name="Santos C.G."/>
            <person name="Vieira J."/>
            <person name="Lopes T.F."/>
            <person name="Barchuk A.R."/>
            <person name="Hartfelder K."/>
            <person name="Simoes Z.L.P."/>
            <person name="Bitondi M.M.G."/>
            <person name="Pinheiro D.G."/>
        </authorList>
    </citation>
    <scope>NUCLEOTIDE SEQUENCE</scope>
    <source>
        <strain evidence="1">USP_RPSP 00005682</strain>
        <tissue evidence="1">Whole individual</tissue>
    </source>
</reference>
<proteinExistence type="predicted"/>
<protein>
    <submittedName>
        <fullName evidence="1">Uncharacterized protein</fullName>
    </submittedName>
</protein>
<evidence type="ECO:0000313" key="2">
    <source>
        <dbReference type="Proteomes" id="UP000655588"/>
    </source>
</evidence>
<keyword evidence="2" id="KW-1185">Reference proteome</keyword>
<sequence>MVEDIEQCLFVIVYRNVDESIEQLQQIRLLLGHKIYRDLGLTYYHVSYPEELLVSGKAQKNIVGYDQDSVYTFADSKKKPLTGSTDMKSNLSPAIKDVCADFAVSSGGAAFSSNNFLDAKPNQKKQFVHVAAKRVADGLVNLELEKDCSCEYQYGMIGRAQCKIVARKENFVSSLQNDKNR</sequence>
<dbReference type="AlphaFoldDB" id="A0A833RNF2"/>
<accession>A0A833RNF2</accession>